<keyword evidence="3" id="KW-1185">Reference proteome</keyword>
<evidence type="ECO:0000259" key="1">
    <source>
        <dbReference type="Pfam" id="PF14344"/>
    </source>
</evidence>
<organism evidence="2 3">
    <name type="scientific">Rossellomorea marisflavi</name>
    <dbReference type="NCBI Taxonomy" id="189381"/>
    <lineage>
        <taxon>Bacteria</taxon>
        <taxon>Bacillati</taxon>
        <taxon>Bacillota</taxon>
        <taxon>Bacilli</taxon>
        <taxon>Bacillales</taxon>
        <taxon>Bacillaceae</taxon>
        <taxon>Rossellomorea</taxon>
    </lineage>
</organism>
<dbReference type="AlphaFoldDB" id="A0A0M0GQ36"/>
<dbReference type="Proteomes" id="UP000037405">
    <property type="component" value="Unassembled WGS sequence"/>
</dbReference>
<proteinExistence type="predicted"/>
<dbReference type="RefSeq" id="WP_053426809.1">
    <property type="nucleotide sequence ID" value="NZ_BSED01000065.1"/>
</dbReference>
<dbReference type="PATRIC" id="fig|189381.12.peg.845"/>
<evidence type="ECO:0000313" key="3">
    <source>
        <dbReference type="Proteomes" id="UP000037405"/>
    </source>
</evidence>
<protein>
    <recommendedName>
        <fullName evidence="1">DUF4397 domain-containing protein</fullName>
    </recommendedName>
</protein>
<evidence type="ECO:0000313" key="2">
    <source>
        <dbReference type="EMBL" id="KON91622.1"/>
    </source>
</evidence>
<accession>A0A0M0GQ36</accession>
<dbReference type="InterPro" id="IPR025510">
    <property type="entry name" value="DUF4397"/>
</dbReference>
<comment type="caution">
    <text evidence="2">The sequence shown here is derived from an EMBL/GenBank/DDBJ whole genome shotgun (WGS) entry which is preliminary data.</text>
</comment>
<name>A0A0M0GQ36_9BACI</name>
<gene>
    <name evidence="2" type="ORF">AF331_03700</name>
</gene>
<feature type="domain" description="DUF4397" evidence="1">
    <location>
        <begin position="57"/>
        <end position="171"/>
    </location>
</feature>
<dbReference type="EMBL" id="LGUE01000001">
    <property type="protein sequence ID" value="KON91622.1"/>
    <property type="molecule type" value="Genomic_DNA"/>
</dbReference>
<dbReference type="Pfam" id="PF14344">
    <property type="entry name" value="DUF4397"/>
    <property type="match status" value="1"/>
</dbReference>
<dbReference type="STRING" id="189381.GCA_900166615_03559"/>
<dbReference type="OrthoDB" id="9783299at2"/>
<reference evidence="3" key="1">
    <citation type="submission" date="2015-07" db="EMBL/GenBank/DDBJ databases">
        <title>Fjat-14235 jcm11544.</title>
        <authorList>
            <person name="Liu B."/>
            <person name="Wang J."/>
            <person name="Zhu Y."/>
            <person name="Liu G."/>
            <person name="Chen Q."/>
            <person name="Chen Z."/>
            <person name="Lan J."/>
            <person name="Che J."/>
            <person name="Ge C."/>
            <person name="Shi H."/>
            <person name="Pan Z."/>
            <person name="Liu X."/>
        </authorList>
    </citation>
    <scope>NUCLEOTIDE SEQUENCE [LARGE SCALE GENOMIC DNA]</scope>
    <source>
        <strain evidence="3">JCM 11544</strain>
    </source>
</reference>
<sequence length="246" mass="27039">MSQEQYLNKAAMYDLLSCYYKYSNPNMHHHYYLKHLKYMRLALEAQRADLTTASQPSYVRVFHGVPDAGEVDVYVNGHRVLRKLAFKDVSDYLTLPGGKYHIDVYPTGTSTETIISKKVKVDPGKAYTLAAAGTTKKLQLLPYVDEPGVPAGETKVKFIHLSPDAPAVDIAVKGRDVIFPNVSFKQATEYLGLTPMTVDLEVRPAGSKDVVLSIPDVKFEANQAYTIIAAGFAGGEPALEAVLIKG</sequence>